<evidence type="ECO:0000313" key="1">
    <source>
        <dbReference type="EMBL" id="CAL2088275.1"/>
    </source>
</evidence>
<keyword evidence="2" id="KW-1185">Reference proteome</keyword>
<proteinExistence type="predicted"/>
<sequence>MKYTIIFQFLLIFSLSGCKQIQPCDAVVYWKHEGLIKIYNKPNGKELTSLQNDLQNENFLNLKIKEVTNDFFLVEISLTINGTKQVGWIKKNSYIGAFMKGEKEYMDLTLYNSPKDELSEIKKIKNWKAGFVTIEDFQSKWTKVAISYKGKRVSGWIQSNKLCPNNYSTCN</sequence>
<reference evidence="1 2" key="1">
    <citation type="submission" date="2024-05" db="EMBL/GenBank/DDBJ databases">
        <authorList>
            <person name="Duchaud E."/>
        </authorList>
    </citation>
    <scope>NUCLEOTIDE SEQUENCE [LARGE SCALE GENOMIC DNA]</scope>
    <source>
        <strain evidence="1">Ena-SAMPLE-TAB-13-05-2024-13:56:06:370-140302</strain>
    </source>
</reference>
<protein>
    <recommendedName>
        <fullName evidence="3">SH3 domain-containing protein</fullName>
    </recommendedName>
</protein>
<evidence type="ECO:0000313" key="2">
    <source>
        <dbReference type="Proteomes" id="UP001497416"/>
    </source>
</evidence>
<name>A0ABM9P2D3_9FLAO</name>
<accession>A0ABM9P2D3</accession>
<gene>
    <name evidence="1" type="ORF">T190607A01A_30104</name>
</gene>
<dbReference type="EMBL" id="CAXIXY010000005">
    <property type="protein sequence ID" value="CAL2088275.1"/>
    <property type="molecule type" value="Genomic_DNA"/>
</dbReference>
<comment type="caution">
    <text evidence="1">The sequence shown here is derived from an EMBL/GenBank/DDBJ whole genome shotgun (WGS) entry which is preliminary data.</text>
</comment>
<dbReference type="PROSITE" id="PS51257">
    <property type="entry name" value="PROKAR_LIPOPROTEIN"/>
    <property type="match status" value="1"/>
</dbReference>
<dbReference type="Proteomes" id="UP001497416">
    <property type="component" value="Unassembled WGS sequence"/>
</dbReference>
<dbReference type="RefSeq" id="WP_348712488.1">
    <property type="nucleotide sequence ID" value="NZ_CAXIXY010000005.1"/>
</dbReference>
<evidence type="ECO:0008006" key="3">
    <source>
        <dbReference type="Google" id="ProtNLM"/>
    </source>
</evidence>
<organism evidence="1 2">
    <name type="scientific">Tenacibaculum platacis</name>
    <dbReference type="NCBI Taxonomy" id="3137852"/>
    <lineage>
        <taxon>Bacteria</taxon>
        <taxon>Pseudomonadati</taxon>
        <taxon>Bacteroidota</taxon>
        <taxon>Flavobacteriia</taxon>
        <taxon>Flavobacteriales</taxon>
        <taxon>Flavobacteriaceae</taxon>
        <taxon>Tenacibaculum</taxon>
    </lineage>
</organism>